<dbReference type="AlphaFoldDB" id="A0A8H7BN25"/>
<evidence type="ECO:0000313" key="3">
    <source>
        <dbReference type="EMBL" id="KAF7722583.1"/>
    </source>
</evidence>
<dbReference type="GO" id="GO:0005085">
    <property type="term" value="F:guanyl-nucleotide exchange factor activity"/>
    <property type="evidence" value="ECO:0007669"/>
    <property type="project" value="InterPro"/>
</dbReference>
<name>A0A8H7BN25_9FUNG</name>
<feature type="region of interest" description="Disordered" evidence="1">
    <location>
        <begin position="54"/>
        <end position="83"/>
    </location>
</feature>
<feature type="region of interest" description="Disordered" evidence="1">
    <location>
        <begin position="1"/>
        <end position="34"/>
    </location>
</feature>
<dbReference type="Gene3D" id="1.20.900.10">
    <property type="entry name" value="Dbl homology (DH) domain"/>
    <property type="match status" value="1"/>
</dbReference>
<dbReference type="InterPro" id="IPR000219">
    <property type="entry name" value="DH_dom"/>
</dbReference>
<dbReference type="SUPFAM" id="SSF48065">
    <property type="entry name" value="DBL homology domain (DH-domain)"/>
    <property type="match status" value="1"/>
</dbReference>
<gene>
    <name evidence="3" type="ORF">EC973_002936</name>
</gene>
<dbReference type="EMBL" id="JABAYA010000187">
    <property type="protein sequence ID" value="KAF7722583.1"/>
    <property type="molecule type" value="Genomic_DNA"/>
</dbReference>
<dbReference type="PANTHER" id="PTHR12673:SF263">
    <property type="entry name" value="PLECKSTRIN DOMAIN-CONTAINING PROTEIN"/>
    <property type="match status" value="1"/>
</dbReference>
<dbReference type="SMART" id="SM00325">
    <property type="entry name" value="RhoGEF"/>
    <property type="match status" value="1"/>
</dbReference>
<dbReference type="OrthoDB" id="660555at2759"/>
<reference evidence="3" key="1">
    <citation type="submission" date="2020-01" db="EMBL/GenBank/DDBJ databases">
        <title>Genome Sequencing of Three Apophysomyces-Like Fungal Strains Confirms a Novel Fungal Genus in the Mucoromycota with divergent Burkholderia-like Endosymbiotic Bacteria.</title>
        <authorList>
            <person name="Stajich J.E."/>
            <person name="Macias A.M."/>
            <person name="Carter-House D."/>
            <person name="Lovett B."/>
            <person name="Kasson L.R."/>
            <person name="Berry K."/>
            <person name="Grigoriev I."/>
            <person name="Chang Y."/>
            <person name="Spatafora J."/>
            <person name="Kasson M.T."/>
        </authorList>
    </citation>
    <scope>NUCLEOTIDE SEQUENCE</scope>
    <source>
        <strain evidence="3">NRRL A-21654</strain>
    </source>
</reference>
<protein>
    <recommendedName>
        <fullName evidence="2">DH domain-containing protein</fullName>
    </recommendedName>
</protein>
<dbReference type="InterPro" id="IPR051092">
    <property type="entry name" value="FYVE_RhoGEF_PH"/>
</dbReference>
<dbReference type="InterPro" id="IPR035899">
    <property type="entry name" value="DBL_dom_sf"/>
</dbReference>
<evidence type="ECO:0000259" key="2">
    <source>
        <dbReference type="PROSITE" id="PS50010"/>
    </source>
</evidence>
<feature type="domain" description="DH" evidence="2">
    <location>
        <begin position="190"/>
        <end position="370"/>
    </location>
</feature>
<dbReference type="Pfam" id="PF00621">
    <property type="entry name" value="RhoGEF"/>
    <property type="match status" value="1"/>
</dbReference>
<sequence>MSITLNTSRTHDKEKRSPPSSSASAKSSKGSRIPSTFGCLQPLLASIARQRHPFESVRRKKSQSGPFSFKSDRTLTNNNSRETHKVKAYGDTISPPSTVPSRTPSLKMAYSAYSPTDPSSPNMATIHEDAHQTTRHLSLHQSKKKLPERARSVFRSVDKEMEAMTTPQTESVRNQRANLTQSLSSKDSAMKNLITNELYTTEQSYYRLLTLIQTRYMQPIMTASQTKDPLMKSGDIPALFRHLPDLITLSGKLLVAFENGLCIGPVFKSLEPDIVVFLKYAIHYQANLKTIRRACHNPLFIKIDQESRTQKDTNRMGISDYFIAPIQRVPRYCLLIKGLLKHMDPSDPEFSELSNVLVTLTGLAIAMDHAQKVPRKRPRTI</sequence>
<organism evidence="3 4">
    <name type="scientific">Apophysomyces ossiformis</name>
    <dbReference type="NCBI Taxonomy" id="679940"/>
    <lineage>
        <taxon>Eukaryota</taxon>
        <taxon>Fungi</taxon>
        <taxon>Fungi incertae sedis</taxon>
        <taxon>Mucoromycota</taxon>
        <taxon>Mucoromycotina</taxon>
        <taxon>Mucoromycetes</taxon>
        <taxon>Mucorales</taxon>
        <taxon>Mucorineae</taxon>
        <taxon>Mucoraceae</taxon>
        <taxon>Apophysomyces</taxon>
    </lineage>
</organism>
<proteinExistence type="predicted"/>
<dbReference type="PROSITE" id="PS50010">
    <property type="entry name" value="DH_2"/>
    <property type="match status" value="1"/>
</dbReference>
<dbReference type="PANTHER" id="PTHR12673">
    <property type="entry name" value="FACIOGENITAL DYSPLASIA PROTEIN"/>
    <property type="match status" value="1"/>
</dbReference>
<evidence type="ECO:0000313" key="4">
    <source>
        <dbReference type="Proteomes" id="UP000605846"/>
    </source>
</evidence>
<comment type="caution">
    <text evidence="3">The sequence shown here is derived from an EMBL/GenBank/DDBJ whole genome shotgun (WGS) entry which is preliminary data.</text>
</comment>
<feature type="compositionally biased region" description="Low complexity" evidence="1">
    <location>
        <begin position="18"/>
        <end position="28"/>
    </location>
</feature>
<keyword evidence="4" id="KW-1185">Reference proteome</keyword>
<accession>A0A8H7BN25</accession>
<dbReference type="Proteomes" id="UP000605846">
    <property type="component" value="Unassembled WGS sequence"/>
</dbReference>
<dbReference type="GO" id="GO:0005737">
    <property type="term" value="C:cytoplasm"/>
    <property type="evidence" value="ECO:0007669"/>
    <property type="project" value="TreeGrafter"/>
</dbReference>
<evidence type="ECO:0000256" key="1">
    <source>
        <dbReference type="SAM" id="MobiDB-lite"/>
    </source>
</evidence>